<protein>
    <submittedName>
        <fullName evidence="2">Uncharacterized protein</fullName>
    </submittedName>
</protein>
<dbReference type="AlphaFoldDB" id="A0A2T5G761"/>
<dbReference type="Proteomes" id="UP000244016">
    <property type="component" value="Unassembled WGS sequence"/>
</dbReference>
<sequence>MRLAGAVVNGKERHRPTLFRRRTRRTAGPRNNNTPHPSQTASRRRMRSLRG</sequence>
<feature type="region of interest" description="Disordered" evidence="1">
    <location>
        <begin position="1"/>
        <end position="51"/>
    </location>
</feature>
<feature type="compositionally biased region" description="Basic residues" evidence="1">
    <location>
        <begin position="12"/>
        <end position="27"/>
    </location>
</feature>
<comment type="caution">
    <text evidence="2">The sequence shown here is derived from an EMBL/GenBank/DDBJ whole genome shotgun (WGS) entry which is preliminary data.</text>
</comment>
<evidence type="ECO:0000313" key="3">
    <source>
        <dbReference type="Proteomes" id="UP000244016"/>
    </source>
</evidence>
<proteinExistence type="predicted"/>
<organism evidence="2 3">
    <name type="scientific">Brockia lithotrophica</name>
    <dbReference type="NCBI Taxonomy" id="933949"/>
    <lineage>
        <taxon>Bacteria</taxon>
        <taxon>Bacillati</taxon>
        <taxon>Bacillota</taxon>
        <taxon>Bacilli</taxon>
        <taxon>Bacillales</taxon>
        <taxon>Bacillales Family X. Incertae Sedis</taxon>
        <taxon>Brockia</taxon>
    </lineage>
</organism>
<evidence type="ECO:0000256" key="1">
    <source>
        <dbReference type="SAM" id="MobiDB-lite"/>
    </source>
</evidence>
<gene>
    <name evidence="2" type="ORF">BLITH_0998</name>
</gene>
<name>A0A2T5G761_9BACL</name>
<feature type="compositionally biased region" description="Basic residues" evidence="1">
    <location>
        <begin position="42"/>
        <end position="51"/>
    </location>
</feature>
<evidence type="ECO:0000313" key="2">
    <source>
        <dbReference type="EMBL" id="PTQ52031.1"/>
    </source>
</evidence>
<reference evidence="2 3" key="1">
    <citation type="submission" date="2017-08" db="EMBL/GenBank/DDBJ databases">
        <title>Burning lignite coal seam in the remote Altai Mountains harbors a hydrogen-driven thermophilic microbial community.</title>
        <authorList>
            <person name="Kadnikov V.V."/>
            <person name="Mardanov A.V."/>
            <person name="Ivasenko D."/>
            <person name="Beletsky A.V."/>
            <person name="Karnachuk O.V."/>
            <person name="Ravin N.V."/>
        </authorList>
    </citation>
    <scope>NUCLEOTIDE SEQUENCE [LARGE SCALE GENOMIC DNA]</scope>
    <source>
        <strain evidence="2">AL31</strain>
    </source>
</reference>
<accession>A0A2T5G761</accession>
<dbReference type="EMBL" id="PEBW01000003">
    <property type="protein sequence ID" value="PTQ52031.1"/>
    <property type="molecule type" value="Genomic_DNA"/>
</dbReference>